<proteinExistence type="predicted"/>
<dbReference type="AlphaFoldDB" id="A0A1E5T8Z2"/>
<reference evidence="2 3" key="1">
    <citation type="submission" date="2016-05" db="EMBL/GenBank/DDBJ databases">
        <title>Draft Genome Sequence of Algibacter sp. Strain SK-16 Isolated from the Surface Water of Aburatsubo Inlet.</title>
        <authorList>
            <person name="Wong S.-K."/>
            <person name="Yoshizawa S."/>
            <person name="Nakajima Y."/>
            <person name="Ogura Y."/>
            <person name="Tetsuya H."/>
            <person name="Hamasaki K."/>
        </authorList>
    </citation>
    <scope>NUCLEOTIDE SEQUENCE [LARGE SCALE GENOMIC DNA]</scope>
    <source>
        <strain evidence="2 3">SK-16</strain>
    </source>
</reference>
<sequence length="133" mass="15541">MIEISTDKTRLQINTIQNFLTTSYWAKGRTIDEVRKTIENSFCFGAYLGEKQIGFARVVTDYTVFAYLMDVFILPEYRSQGYSKQFIKTINTTSELQSCKIWMLKTADAHGLYKQFGYTELECPEKVMERLIK</sequence>
<dbReference type="OrthoDB" id="3216107at2"/>
<dbReference type="PANTHER" id="PTHR43233:SF1">
    <property type="entry name" value="FAMILY N-ACETYLTRANSFERASE, PUTATIVE (AFU_ORTHOLOGUE AFUA_6G03350)-RELATED"/>
    <property type="match status" value="1"/>
</dbReference>
<dbReference type="PANTHER" id="PTHR43233">
    <property type="entry name" value="FAMILY N-ACETYLTRANSFERASE, PUTATIVE (AFU_ORTHOLOGUE AFUA_6G03350)-RELATED"/>
    <property type="match status" value="1"/>
</dbReference>
<dbReference type="EMBL" id="MDJD01000043">
    <property type="protein sequence ID" value="OEK07777.1"/>
    <property type="molecule type" value="Genomic_DNA"/>
</dbReference>
<name>A0A1E5T8Z2_9FLAO</name>
<evidence type="ECO:0000313" key="2">
    <source>
        <dbReference type="EMBL" id="OEK07777.1"/>
    </source>
</evidence>
<dbReference type="GO" id="GO:0016747">
    <property type="term" value="F:acyltransferase activity, transferring groups other than amino-acyl groups"/>
    <property type="evidence" value="ECO:0007669"/>
    <property type="project" value="InterPro"/>
</dbReference>
<organism evidence="2 3">
    <name type="scientific">Flavivirga aquatica</name>
    <dbReference type="NCBI Taxonomy" id="1849968"/>
    <lineage>
        <taxon>Bacteria</taxon>
        <taxon>Pseudomonadati</taxon>
        <taxon>Bacteroidota</taxon>
        <taxon>Flavobacteriia</taxon>
        <taxon>Flavobacteriales</taxon>
        <taxon>Flavobacteriaceae</taxon>
        <taxon>Flavivirga</taxon>
    </lineage>
</organism>
<dbReference type="InterPro" id="IPR053144">
    <property type="entry name" value="Acetyltransferase_Butenolide"/>
</dbReference>
<comment type="caution">
    <text evidence="2">The sequence shown here is derived from an EMBL/GenBank/DDBJ whole genome shotgun (WGS) entry which is preliminary data.</text>
</comment>
<dbReference type="Gene3D" id="3.40.630.30">
    <property type="match status" value="1"/>
</dbReference>
<evidence type="ECO:0000313" key="3">
    <source>
        <dbReference type="Proteomes" id="UP000095713"/>
    </source>
</evidence>
<dbReference type="Proteomes" id="UP000095713">
    <property type="component" value="Unassembled WGS sequence"/>
</dbReference>
<dbReference type="STRING" id="1849968.A8C32_14900"/>
<dbReference type="SUPFAM" id="SSF55729">
    <property type="entry name" value="Acyl-CoA N-acyltransferases (Nat)"/>
    <property type="match status" value="1"/>
</dbReference>
<evidence type="ECO:0000259" key="1">
    <source>
        <dbReference type="PROSITE" id="PS51186"/>
    </source>
</evidence>
<protein>
    <submittedName>
        <fullName evidence="2">GNAT family N-acetyltransferase</fullName>
    </submittedName>
</protein>
<dbReference type="InterPro" id="IPR016181">
    <property type="entry name" value="Acyl_CoA_acyltransferase"/>
</dbReference>
<accession>A0A1E5T8Z2</accession>
<gene>
    <name evidence="2" type="ORF">A8C32_14900</name>
</gene>
<dbReference type="InterPro" id="IPR000182">
    <property type="entry name" value="GNAT_dom"/>
</dbReference>
<keyword evidence="3" id="KW-1185">Reference proteome</keyword>
<dbReference type="CDD" id="cd04301">
    <property type="entry name" value="NAT_SF"/>
    <property type="match status" value="1"/>
</dbReference>
<feature type="domain" description="N-acetyltransferase" evidence="1">
    <location>
        <begin position="2"/>
        <end position="133"/>
    </location>
</feature>
<dbReference type="PROSITE" id="PS51186">
    <property type="entry name" value="GNAT"/>
    <property type="match status" value="1"/>
</dbReference>
<keyword evidence="2" id="KW-0808">Transferase</keyword>
<dbReference type="Pfam" id="PF13508">
    <property type="entry name" value="Acetyltransf_7"/>
    <property type="match status" value="1"/>
</dbReference>